<dbReference type="InterPro" id="IPR003593">
    <property type="entry name" value="AAA+_ATPase"/>
</dbReference>
<evidence type="ECO:0000313" key="3">
    <source>
        <dbReference type="EMBL" id="KAG8464857.1"/>
    </source>
</evidence>
<gene>
    <name evidence="3" type="ORF">KFE25_010225</name>
</gene>
<comment type="caution">
    <text evidence="3">The sequence shown here is derived from an EMBL/GenBank/DDBJ whole genome shotgun (WGS) entry which is preliminary data.</text>
</comment>
<dbReference type="NCBIfam" id="TIGR00750">
    <property type="entry name" value="lao"/>
    <property type="match status" value="1"/>
</dbReference>
<feature type="domain" description="AAA+ ATPase" evidence="2">
    <location>
        <begin position="55"/>
        <end position="304"/>
    </location>
</feature>
<dbReference type="SMART" id="SM00382">
    <property type="entry name" value="AAA"/>
    <property type="match status" value="1"/>
</dbReference>
<dbReference type="GO" id="GO:0005737">
    <property type="term" value="C:cytoplasm"/>
    <property type="evidence" value="ECO:0007669"/>
    <property type="project" value="TreeGrafter"/>
</dbReference>
<dbReference type="InterPro" id="IPR027417">
    <property type="entry name" value="P-loop_NTPase"/>
</dbReference>
<dbReference type="InterPro" id="IPR005129">
    <property type="entry name" value="GTPase_ArgK"/>
</dbReference>
<accession>A0A8J6C7V5</accession>
<protein>
    <recommendedName>
        <fullName evidence="2">AAA+ ATPase domain-containing protein</fullName>
    </recommendedName>
</protein>
<dbReference type="AlphaFoldDB" id="A0A8J6C7V5"/>
<dbReference type="SUPFAM" id="SSF52540">
    <property type="entry name" value="P-loop containing nucleoside triphosphate hydrolases"/>
    <property type="match status" value="1"/>
</dbReference>
<evidence type="ECO:0000313" key="4">
    <source>
        <dbReference type="Proteomes" id="UP000751190"/>
    </source>
</evidence>
<keyword evidence="4" id="KW-1185">Reference proteome</keyword>
<dbReference type="PANTHER" id="PTHR23408:SF3">
    <property type="entry name" value="METHYLMALONIC ACIDURIA TYPE A PROTEIN, MITOCHONDRIAL"/>
    <property type="match status" value="1"/>
</dbReference>
<sequence>MAGAIRLAAGVVEGSRAALSRAITLVESSLPDDFARATELFVELTRQQARRPTAHALRVGITGPPGAGKSTFIEALGRQLLDGGKRLAVLAVDPSSATSGGSILGDKTRMHALACHPSAFVRPSPSSGALGGVALRTHDAALLCEAAGFDHVLFETVGVGQSEVEVANMVDMTVVLLPPGSGDGLQAIKRGLIEHADLIVVTKADGELRAPAAALAREYATAMSMLRRRWRGWRTPVLTCSSHSPADVRAVLGCVRDFHATALRSGRFEQNRSEQELRLLFSAVQGELAFRLRTDARINALIREQHRRIVGGEVAPRVAADCLSTLFVERMRGGQSAQ</sequence>
<dbReference type="Gene3D" id="3.40.50.300">
    <property type="entry name" value="P-loop containing nucleotide triphosphate hydrolases"/>
    <property type="match status" value="1"/>
</dbReference>
<dbReference type="GO" id="GO:0005525">
    <property type="term" value="F:GTP binding"/>
    <property type="evidence" value="ECO:0007669"/>
    <property type="project" value="InterPro"/>
</dbReference>
<evidence type="ECO:0000259" key="2">
    <source>
        <dbReference type="SMART" id="SM00382"/>
    </source>
</evidence>
<organism evidence="3 4">
    <name type="scientific">Diacronema lutheri</name>
    <name type="common">Unicellular marine alga</name>
    <name type="synonym">Monochrysis lutheri</name>
    <dbReference type="NCBI Taxonomy" id="2081491"/>
    <lineage>
        <taxon>Eukaryota</taxon>
        <taxon>Haptista</taxon>
        <taxon>Haptophyta</taxon>
        <taxon>Pavlovophyceae</taxon>
        <taxon>Pavlovales</taxon>
        <taxon>Pavlovaceae</taxon>
        <taxon>Diacronema</taxon>
    </lineage>
</organism>
<reference evidence="3" key="1">
    <citation type="submission" date="2021-05" db="EMBL/GenBank/DDBJ databases">
        <title>The genome of the haptophyte Pavlova lutheri (Diacronema luteri, Pavlovales) - a model for lipid biosynthesis in eukaryotic algae.</title>
        <authorList>
            <person name="Hulatt C.J."/>
            <person name="Posewitz M.C."/>
        </authorList>
    </citation>
    <scope>NUCLEOTIDE SEQUENCE</scope>
    <source>
        <strain evidence="3">NIVA-4/92</strain>
    </source>
</reference>
<comment type="similarity">
    <text evidence="1">Belongs to the SIMIBI class G3E GTPase family. ArgK/MeaB subfamily.</text>
</comment>
<dbReference type="NCBIfam" id="NF006958">
    <property type="entry name" value="PRK09435.1"/>
    <property type="match status" value="1"/>
</dbReference>
<dbReference type="Gene3D" id="1.20.5.170">
    <property type="match status" value="1"/>
</dbReference>
<dbReference type="PANTHER" id="PTHR23408">
    <property type="entry name" value="METHYLMALONYL-COA MUTASE"/>
    <property type="match status" value="1"/>
</dbReference>
<proteinExistence type="inferred from homology"/>
<dbReference type="Pfam" id="PF03308">
    <property type="entry name" value="MeaB"/>
    <property type="match status" value="1"/>
</dbReference>
<name>A0A8J6C7V5_DIALT</name>
<evidence type="ECO:0000256" key="1">
    <source>
        <dbReference type="ARBA" id="ARBA00009625"/>
    </source>
</evidence>
<dbReference type="OrthoDB" id="1476984at2759"/>
<dbReference type="OMA" id="WMWERID"/>
<dbReference type="Proteomes" id="UP000751190">
    <property type="component" value="Unassembled WGS sequence"/>
</dbReference>
<dbReference type="Gene3D" id="1.10.287.130">
    <property type="match status" value="1"/>
</dbReference>
<dbReference type="CDD" id="cd03114">
    <property type="entry name" value="MMAA-like"/>
    <property type="match status" value="1"/>
</dbReference>
<dbReference type="EMBL" id="JAGTXO010000012">
    <property type="protein sequence ID" value="KAG8464857.1"/>
    <property type="molecule type" value="Genomic_DNA"/>
</dbReference>
<dbReference type="GO" id="GO:0003924">
    <property type="term" value="F:GTPase activity"/>
    <property type="evidence" value="ECO:0007669"/>
    <property type="project" value="InterPro"/>
</dbReference>